<dbReference type="KEGG" id="llu:AKJ09_03527"/>
<name>A0A0K1PTK1_9BACT</name>
<accession>A0A0K1PTK1</accession>
<organism evidence="1 2">
    <name type="scientific">Labilithrix luteola</name>
    <dbReference type="NCBI Taxonomy" id="1391654"/>
    <lineage>
        <taxon>Bacteria</taxon>
        <taxon>Pseudomonadati</taxon>
        <taxon>Myxococcota</taxon>
        <taxon>Polyangia</taxon>
        <taxon>Polyangiales</taxon>
        <taxon>Labilitrichaceae</taxon>
        <taxon>Labilithrix</taxon>
    </lineage>
</organism>
<evidence type="ECO:0000313" key="1">
    <source>
        <dbReference type="EMBL" id="AKU96863.1"/>
    </source>
</evidence>
<keyword evidence="2" id="KW-1185">Reference proteome</keyword>
<evidence type="ECO:0000313" key="2">
    <source>
        <dbReference type="Proteomes" id="UP000064967"/>
    </source>
</evidence>
<dbReference type="Proteomes" id="UP000064967">
    <property type="component" value="Chromosome"/>
</dbReference>
<proteinExistence type="predicted"/>
<dbReference type="AlphaFoldDB" id="A0A0K1PTK1"/>
<dbReference type="PANTHER" id="PTHR33352:SF3">
    <property type="entry name" value="SLR1612 PROTEIN"/>
    <property type="match status" value="1"/>
</dbReference>
<dbReference type="RefSeq" id="WP_169927577.1">
    <property type="nucleotide sequence ID" value="NZ_CP012333.1"/>
</dbReference>
<reference evidence="1 2" key="1">
    <citation type="submission" date="2015-08" db="EMBL/GenBank/DDBJ databases">
        <authorList>
            <person name="Babu N.S."/>
            <person name="Beckwith C.J."/>
            <person name="Beseler K.G."/>
            <person name="Brison A."/>
            <person name="Carone J.V."/>
            <person name="Caskin T.P."/>
            <person name="Diamond M."/>
            <person name="Durham M.E."/>
            <person name="Foxe J.M."/>
            <person name="Go M."/>
            <person name="Henderson B.A."/>
            <person name="Jones I.B."/>
            <person name="McGettigan J.A."/>
            <person name="Micheletti S.J."/>
            <person name="Nasrallah M.E."/>
            <person name="Ortiz D."/>
            <person name="Piller C.R."/>
            <person name="Privatt S.R."/>
            <person name="Schneider S.L."/>
            <person name="Sharp S."/>
            <person name="Smith T.C."/>
            <person name="Stanton J.D."/>
            <person name="Ullery H.E."/>
            <person name="Wilson R.J."/>
            <person name="Serrano M.G."/>
            <person name="Buck G."/>
            <person name="Lee V."/>
            <person name="Wang Y."/>
            <person name="Carvalho R."/>
            <person name="Voegtly L."/>
            <person name="Shi R."/>
            <person name="Duckworth R."/>
            <person name="Johnson A."/>
            <person name="Loviza R."/>
            <person name="Walstead R."/>
            <person name="Shah Z."/>
            <person name="Kiflezghi M."/>
            <person name="Wade K."/>
            <person name="Ball S.L."/>
            <person name="Bradley K.W."/>
            <person name="Asai D.J."/>
            <person name="Bowman C.A."/>
            <person name="Russell D.A."/>
            <person name="Pope W.H."/>
            <person name="Jacobs-Sera D."/>
            <person name="Hendrix R.W."/>
            <person name="Hatfull G.F."/>
        </authorList>
    </citation>
    <scope>NUCLEOTIDE SEQUENCE [LARGE SCALE GENOMIC DNA]</scope>
    <source>
        <strain evidence="1 2">DSM 27648</strain>
    </source>
</reference>
<sequence>MAQAAGENASVGCDQFLYFDPTNASRKCAPDATLKLGVRKGLFDVWKTWEAGAPDLCVEILCKEAEEKLTLDEKLARFHEMGVPEVVAFNADAPPGRRIRAWDFVSGDLVERVVEHDATPSLSLNLWFVVGPGESDDVPFTLRLAEDSDGQRLVPTPLERERAEKLRAFDERDAERREKERALAELAALRAQLGERRS</sequence>
<gene>
    <name evidence="1" type="ORF">AKJ09_03527</name>
</gene>
<dbReference type="EMBL" id="CP012333">
    <property type="protein sequence ID" value="AKU96863.1"/>
    <property type="molecule type" value="Genomic_DNA"/>
</dbReference>
<dbReference type="PANTHER" id="PTHR33352">
    <property type="entry name" value="SLR1095 PROTEIN"/>
    <property type="match status" value="1"/>
</dbReference>
<protein>
    <submittedName>
        <fullName evidence="1">Uncharacterized protein</fullName>
    </submittedName>
</protein>